<dbReference type="AlphaFoldDB" id="A0AAV0WAI9"/>
<dbReference type="Proteomes" id="UP001160148">
    <property type="component" value="Unassembled WGS sequence"/>
</dbReference>
<protein>
    <recommendedName>
        <fullName evidence="3">Retrotransposon gag domain-containing protein</fullName>
    </recommendedName>
</protein>
<keyword evidence="2" id="KW-1185">Reference proteome</keyword>
<name>A0AAV0WAI9_9HEMI</name>
<evidence type="ECO:0008006" key="3">
    <source>
        <dbReference type="Google" id="ProtNLM"/>
    </source>
</evidence>
<comment type="caution">
    <text evidence="1">The sequence shown here is derived from an EMBL/GenBank/DDBJ whole genome shotgun (WGS) entry which is preliminary data.</text>
</comment>
<gene>
    <name evidence="1" type="ORF">MEUPH1_LOCUS9044</name>
</gene>
<reference evidence="1 2" key="1">
    <citation type="submission" date="2023-01" db="EMBL/GenBank/DDBJ databases">
        <authorList>
            <person name="Whitehead M."/>
        </authorList>
    </citation>
    <scope>NUCLEOTIDE SEQUENCE [LARGE SCALE GENOMIC DNA]</scope>
</reference>
<sequence>MTGGKNASPAVPHAPTYNELFTLVETLRQEVAAMGASSREASNADQAERQSRQPVMDFRVLPDLDKTVGTFDGHESTHASADWLASIEGIADLNCWPSAYRVQFVRANVQGAARDWFVGRLFVDWADFKRQFSATFVRTVRMSDRWDALRERCQLKDEYCMDYFQAKVRLCRDLLLSFNEIRDHVIQGLYSKEVAMYAMSRTHRYENELLTDLLDWERMHALRNAAGLAQVKSKEPAKIVEPRQ</sequence>
<evidence type="ECO:0000313" key="2">
    <source>
        <dbReference type="Proteomes" id="UP001160148"/>
    </source>
</evidence>
<accession>A0AAV0WAI9</accession>
<proteinExistence type="predicted"/>
<organism evidence="1 2">
    <name type="scientific">Macrosiphum euphorbiae</name>
    <name type="common">potato aphid</name>
    <dbReference type="NCBI Taxonomy" id="13131"/>
    <lineage>
        <taxon>Eukaryota</taxon>
        <taxon>Metazoa</taxon>
        <taxon>Ecdysozoa</taxon>
        <taxon>Arthropoda</taxon>
        <taxon>Hexapoda</taxon>
        <taxon>Insecta</taxon>
        <taxon>Pterygota</taxon>
        <taxon>Neoptera</taxon>
        <taxon>Paraneoptera</taxon>
        <taxon>Hemiptera</taxon>
        <taxon>Sternorrhyncha</taxon>
        <taxon>Aphidomorpha</taxon>
        <taxon>Aphidoidea</taxon>
        <taxon>Aphididae</taxon>
        <taxon>Macrosiphini</taxon>
        <taxon>Macrosiphum</taxon>
    </lineage>
</organism>
<evidence type="ECO:0000313" key="1">
    <source>
        <dbReference type="EMBL" id="CAI6352851.1"/>
    </source>
</evidence>
<dbReference type="EMBL" id="CARXXK010000002">
    <property type="protein sequence ID" value="CAI6352851.1"/>
    <property type="molecule type" value="Genomic_DNA"/>
</dbReference>